<proteinExistence type="predicted"/>
<evidence type="ECO:0000256" key="1">
    <source>
        <dbReference type="SAM" id="Phobius"/>
    </source>
</evidence>
<comment type="caution">
    <text evidence="2">The sequence shown here is derived from an EMBL/GenBank/DDBJ whole genome shotgun (WGS) entry which is preliminary data.</text>
</comment>
<gene>
    <name evidence="2" type="ORF">ACZ11_10595</name>
</gene>
<sequence>MFASVLFIYLPISISLLSILGLFWAIKNKRKVYVPLLILVNLSIITHFVGLKLIRGFEGMGVSMLGAILLGICLIILALILITDSIKKRKPQSSI</sequence>
<dbReference type="AlphaFoldDB" id="A0A0K9FEJ7"/>
<evidence type="ECO:0008006" key="4">
    <source>
        <dbReference type="Google" id="ProtNLM"/>
    </source>
</evidence>
<reference evidence="3" key="1">
    <citation type="submission" date="2015-07" db="EMBL/GenBank/DDBJ databases">
        <authorList>
            <consortium name="Consortium for Microbial Forensics and Genomics (microFORGE)"/>
            <person name="Knight B.M."/>
            <person name="Roberts D.P."/>
            <person name="Lin D."/>
            <person name="Hari K."/>
            <person name="Fletcher J."/>
            <person name="Melcher U."/>
            <person name="Blagden T."/>
            <person name="Winegar R.A."/>
        </authorList>
    </citation>
    <scope>NUCLEOTIDE SEQUENCE [LARGE SCALE GENOMIC DNA]</scope>
    <source>
        <strain evidence="3">DSM 23493</strain>
    </source>
</reference>
<keyword evidence="1" id="KW-0812">Transmembrane</keyword>
<dbReference type="EMBL" id="LFXJ01000005">
    <property type="protein sequence ID" value="KMY32556.1"/>
    <property type="molecule type" value="Genomic_DNA"/>
</dbReference>
<dbReference type="PATRIC" id="fig|582475.4.peg.1713"/>
<organism evidence="2 3">
    <name type="scientific">Lysinibacillus xylanilyticus</name>
    <dbReference type="NCBI Taxonomy" id="582475"/>
    <lineage>
        <taxon>Bacteria</taxon>
        <taxon>Bacillati</taxon>
        <taxon>Bacillota</taxon>
        <taxon>Bacilli</taxon>
        <taxon>Bacillales</taxon>
        <taxon>Bacillaceae</taxon>
        <taxon>Lysinibacillus</taxon>
    </lineage>
</organism>
<feature type="transmembrane region" description="Helical" evidence="1">
    <location>
        <begin position="6"/>
        <end position="26"/>
    </location>
</feature>
<protein>
    <recommendedName>
        <fullName evidence="4">YesK-like protein</fullName>
    </recommendedName>
</protein>
<feature type="transmembrane region" description="Helical" evidence="1">
    <location>
        <begin position="33"/>
        <end position="54"/>
    </location>
</feature>
<keyword evidence="1" id="KW-1133">Transmembrane helix</keyword>
<feature type="transmembrane region" description="Helical" evidence="1">
    <location>
        <begin position="60"/>
        <end position="82"/>
    </location>
</feature>
<keyword evidence="1" id="KW-0472">Membrane</keyword>
<name>A0A0K9FEJ7_9BACI</name>
<accession>A0A0K9FEJ7</accession>
<dbReference type="Proteomes" id="UP000037326">
    <property type="component" value="Unassembled WGS sequence"/>
</dbReference>
<evidence type="ECO:0000313" key="2">
    <source>
        <dbReference type="EMBL" id="KMY32556.1"/>
    </source>
</evidence>
<evidence type="ECO:0000313" key="3">
    <source>
        <dbReference type="Proteomes" id="UP000037326"/>
    </source>
</evidence>